<reference evidence="12 13" key="1">
    <citation type="submission" date="2019-04" db="EMBL/GenBank/DDBJ databases">
        <authorList>
            <person name="Poehlein A."/>
            <person name="Bengelsdorf F.R."/>
            <person name="Duerre P."/>
            <person name="Daniel R."/>
        </authorList>
    </citation>
    <scope>NUCLEOTIDE SEQUENCE [LARGE SCALE GENOMIC DNA]</scope>
    <source>
        <strain evidence="12 13">BS-1</strain>
    </source>
</reference>
<dbReference type="Pfam" id="PF00664">
    <property type="entry name" value="ABC_membrane"/>
    <property type="match status" value="1"/>
</dbReference>
<accession>A0A4Z0YCZ2</accession>
<evidence type="ECO:0000313" key="12">
    <source>
        <dbReference type="EMBL" id="TGJ77768.1"/>
    </source>
</evidence>
<dbReference type="GO" id="GO:0015421">
    <property type="term" value="F:ABC-type oligopeptide transporter activity"/>
    <property type="evidence" value="ECO:0007669"/>
    <property type="project" value="TreeGrafter"/>
</dbReference>
<keyword evidence="6 12" id="KW-0067">ATP-binding</keyword>
<keyword evidence="13" id="KW-1185">Reference proteome</keyword>
<feature type="domain" description="ABC transmembrane type-1" evidence="11">
    <location>
        <begin position="16"/>
        <end position="298"/>
    </location>
</feature>
<evidence type="ECO:0000313" key="13">
    <source>
        <dbReference type="Proteomes" id="UP000297714"/>
    </source>
</evidence>
<keyword evidence="3" id="KW-1003">Cell membrane</keyword>
<keyword evidence="4 9" id="KW-0812">Transmembrane</keyword>
<evidence type="ECO:0000256" key="5">
    <source>
        <dbReference type="ARBA" id="ARBA00022741"/>
    </source>
</evidence>
<dbReference type="GO" id="GO:0005524">
    <property type="term" value="F:ATP binding"/>
    <property type="evidence" value="ECO:0007669"/>
    <property type="project" value="UniProtKB-KW"/>
</dbReference>
<evidence type="ECO:0000256" key="3">
    <source>
        <dbReference type="ARBA" id="ARBA00022475"/>
    </source>
</evidence>
<keyword evidence="12" id="KW-0378">Hydrolase</keyword>
<dbReference type="PANTHER" id="PTHR43394">
    <property type="entry name" value="ATP-DEPENDENT PERMEASE MDL1, MITOCHONDRIAL"/>
    <property type="match status" value="1"/>
</dbReference>
<keyword evidence="2" id="KW-0813">Transport</keyword>
<evidence type="ECO:0000256" key="2">
    <source>
        <dbReference type="ARBA" id="ARBA00022448"/>
    </source>
</evidence>
<feature type="transmembrane region" description="Helical" evidence="9">
    <location>
        <begin position="52"/>
        <end position="77"/>
    </location>
</feature>
<protein>
    <submittedName>
        <fullName evidence="12">Putative multidrug resistance ABC transporter ATP-binding/permease protein YheI</fullName>
        <ecNumber evidence="12">3.6.3.-</ecNumber>
    </submittedName>
</protein>
<dbReference type="Proteomes" id="UP000297714">
    <property type="component" value="Unassembled WGS sequence"/>
</dbReference>
<feature type="transmembrane region" description="Helical" evidence="9">
    <location>
        <begin position="278"/>
        <end position="296"/>
    </location>
</feature>
<dbReference type="SMART" id="SM00382">
    <property type="entry name" value="AAA"/>
    <property type="match status" value="1"/>
</dbReference>
<dbReference type="EMBL" id="SRMQ01000001">
    <property type="protein sequence ID" value="TGJ77768.1"/>
    <property type="molecule type" value="Genomic_DNA"/>
</dbReference>
<dbReference type="SUPFAM" id="SSF90123">
    <property type="entry name" value="ABC transporter transmembrane region"/>
    <property type="match status" value="1"/>
</dbReference>
<dbReference type="InterPro" id="IPR036640">
    <property type="entry name" value="ABC1_TM_sf"/>
</dbReference>
<evidence type="ECO:0000259" key="10">
    <source>
        <dbReference type="PROSITE" id="PS50893"/>
    </source>
</evidence>
<dbReference type="AlphaFoldDB" id="A0A4Z0YCZ2"/>
<evidence type="ECO:0000256" key="1">
    <source>
        <dbReference type="ARBA" id="ARBA00004651"/>
    </source>
</evidence>
<comment type="caution">
    <text evidence="12">The sequence shown here is derived from an EMBL/GenBank/DDBJ whole genome shotgun (WGS) entry which is preliminary data.</text>
</comment>
<dbReference type="InterPro" id="IPR003593">
    <property type="entry name" value="AAA+_ATPase"/>
</dbReference>
<dbReference type="InterPro" id="IPR017871">
    <property type="entry name" value="ABC_transporter-like_CS"/>
</dbReference>
<evidence type="ECO:0000256" key="4">
    <source>
        <dbReference type="ARBA" id="ARBA00022692"/>
    </source>
</evidence>
<feature type="domain" description="ABC transporter" evidence="10">
    <location>
        <begin position="332"/>
        <end position="567"/>
    </location>
</feature>
<keyword evidence="8 9" id="KW-0472">Membrane</keyword>
<gene>
    <name evidence="12" type="primary">yheI</name>
    <name evidence="12" type="ORF">CAGA_01700</name>
</gene>
<name>A0A4Z0YCZ2_9FIRM</name>
<dbReference type="PROSITE" id="PS50893">
    <property type="entry name" value="ABC_TRANSPORTER_2"/>
    <property type="match status" value="1"/>
</dbReference>
<dbReference type="InterPro" id="IPR039421">
    <property type="entry name" value="Type_1_exporter"/>
</dbReference>
<dbReference type="PROSITE" id="PS50929">
    <property type="entry name" value="ABC_TM1F"/>
    <property type="match status" value="1"/>
</dbReference>
<dbReference type="CDD" id="cd18548">
    <property type="entry name" value="ABC_6TM_Tm287_like"/>
    <property type="match status" value="1"/>
</dbReference>
<dbReference type="EC" id="3.6.3.-" evidence="12"/>
<evidence type="ECO:0000256" key="9">
    <source>
        <dbReference type="SAM" id="Phobius"/>
    </source>
</evidence>
<dbReference type="PANTHER" id="PTHR43394:SF1">
    <property type="entry name" value="ATP-BINDING CASSETTE SUB-FAMILY B MEMBER 10, MITOCHONDRIAL"/>
    <property type="match status" value="1"/>
</dbReference>
<dbReference type="PROSITE" id="PS00211">
    <property type="entry name" value="ABC_TRANSPORTER_1"/>
    <property type="match status" value="1"/>
</dbReference>
<evidence type="ECO:0000256" key="8">
    <source>
        <dbReference type="ARBA" id="ARBA00023136"/>
    </source>
</evidence>
<evidence type="ECO:0000259" key="11">
    <source>
        <dbReference type="PROSITE" id="PS50929"/>
    </source>
</evidence>
<keyword evidence="7 9" id="KW-1133">Transmembrane helix</keyword>
<sequence length="576" mass="63307">MLRLAMYLKKYKKECIIGPIFKFMEAIFELLLPTIMASMINNGVGQRDTGYVLRTGGLMAGMALCGYGCALVCQFLASRASQGFGTDLRNAVFEHILSFSYLQADHFGTPTLTNRITNDINQLQQMVAMMIRLMIRAPFICIGSIIMSFFLDYQLALILLAATPVLAAIIYFITKNASPLYRSYQKKLDGLAVILRENLSGIRVIRAFSKTQVETKRFRTANNDLMDNGLAIGRISSLFNPLTSMAVNFIIVVILWQGNIHIRTGRLSQGQIIAFINYANQILLALMVVSNLIILLTKSIASAARINEIMDVQPDMENPAESVKEDPSAPAVEFCGVSFGYNPTGDRALEHIDVTIHRGETVGIIGGTGSGKSTFVNLIARFYDATSGVILVDGIPVKQYPIAQLRGKIGFVPQHALLFSGTITENIRWGNEKADMQAVRAAAVTAQADEFIQTLPQGYDFPIQRGGSNLSGGQRQRLTIARALVSNPEILILDDASSALDFLTEAKMRKAIRKNSRTQTVLLVSQRVGAVKDADRILVFEDGKIVGNGPHSELFQNCAVYREICLSQLSSEEALQ</sequence>
<dbReference type="OrthoDB" id="9762778at2"/>
<dbReference type="SUPFAM" id="SSF52540">
    <property type="entry name" value="P-loop containing nucleoside triphosphate hydrolases"/>
    <property type="match status" value="1"/>
</dbReference>
<dbReference type="Gene3D" id="3.40.50.300">
    <property type="entry name" value="P-loop containing nucleotide triphosphate hydrolases"/>
    <property type="match status" value="1"/>
</dbReference>
<dbReference type="FunFam" id="3.40.50.300:FF:000221">
    <property type="entry name" value="Multidrug ABC transporter ATP-binding protein"/>
    <property type="match status" value="1"/>
</dbReference>
<dbReference type="RefSeq" id="WP_135656740.1">
    <property type="nucleotide sequence ID" value="NZ_SRMQ01000001.1"/>
</dbReference>
<proteinExistence type="predicted"/>
<comment type="subcellular location">
    <subcellularLocation>
        <location evidence="1">Cell membrane</location>
        <topology evidence="1">Multi-pass membrane protein</topology>
    </subcellularLocation>
</comment>
<dbReference type="InterPro" id="IPR003439">
    <property type="entry name" value="ABC_transporter-like_ATP-bd"/>
</dbReference>
<dbReference type="Pfam" id="PF00005">
    <property type="entry name" value="ABC_tran"/>
    <property type="match status" value="1"/>
</dbReference>
<dbReference type="GO" id="GO:0016887">
    <property type="term" value="F:ATP hydrolysis activity"/>
    <property type="evidence" value="ECO:0007669"/>
    <property type="project" value="InterPro"/>
</dbReference>
<feature type="transmembrane region" description="Helical" evidence="9">
    <location>
        <begin position="20"/>
        <end position="40"/>
    </location>
</feature>
<dbReference type="InterPro" id="IPR011527">
    <property type="entry name" value="ABC1_TM_dom"/>
</dbReference>
<evidence type="ECO:0000256" key="6">
    <source>
        <dbReference type="ARBA" id="ARBA00022840"/>
    </source>
</evidence>
<dbReference type="GO" id="GO:0005886">
    <property type="term" value="C:plasma membrane"/>
    <property type="evidence" value="ECO:0007669"/>
    <property type="project" value="UniProtKB-SubCell"/>
</dbReference>
<evidence type="ECO:0000256" key="7">
    <source>
        <dbReference type="ARBA" id="ARBA00022989"/>
    </source>
</evidence>
<organism evidence="12 13">
    <name type="scientific">Caproiciproducens galactitolivorans</name>
    <dbReference type="NCBI Taxonomy" id="642589"/>
    <lineage>
        <taxon>Bacteria</taxon>
        <taxon>Bacillati</taxon>
        <taxon>Bacillota</taxon>
        <taxon>Clostridia</taxon>
        <taxon>Eubacteriales</taxon>
        <taxon>Acutalibacteraceae</taxon>
        <taxon>Caproiciproducens</taxon>
    </lineage>
</organism>
<feature type="transmembrane region" description="Helical" evidence="9">
    <location>
        <begin position="157"/>
        <end position="174"/>
    </location>
</feature>
<keyword evidence="5" id="KW-0547">Nucleotide-binding</keyword>
<dbReference type="Gene3D" id="1.20.1560.10">
    <property type="entry name" value="ABC transporter type 1, transmembrane domain"/>
    <property type="match status" value="1"/>
</dbReference>
<feature type="transmembrane region" description="Helical" evidence="9">
    <location>
        <begin position="238"/>
        <end position="258"/>
    </location>
</feature>
<dbReference type="InterPro" id="IPR027417">
    <property type="entry name" value="P-loop_NTPase"/>
</dbReference>
<feature type="transmembrane region" description="Helical" evidence="9">
    <location>
        <begin position="133"/>
        <end position="151"/>
    </location>
</feature>